<comment type="caution">
    <text evidence="20">The sequence shown here is derived from an EMBL/GenBank/DDBJ whole genome shotgun (WGS) entry which is preliminary data.</text>
</comment>
<evidence type="ECO:0000256" key="6">
    <source>
        <dbReference type="ARBA" id="ARBA00022553"/>
    </source>
</evidence>
<dbReference type="SUPFAM" id="SSF55785">
    <property type="entry name" value="PYP-like sensor domain (PAS domain)"/>
    <property type="match status" value="1"/>
</dbReference>
<evidence type="ECO:0000256" key="2">
    <source>
        <dbReference type="ARBA" id="ARBA00004236"/>
    </source>
</evidence>
<keyword evidence="8" id="KW-0547">Nucleotide-binding</keyword>
<proteinExistence type="predicted"/>
<dbReference type="EMBL" id="BMXN01000009">
    <property type="protein sequence ID" value="GGW27480.1"/>
    <property type="molecule type" value="Genomic_DNA"/>
</dbReference>
<evidence type="ECO:0000256" key="10">
    <source>
        <dbReference type="ARBA" id="ARBA00022840"/>
    </source>
</evidence>
<feature type="transmembrane region" description="Helical" evidence="14">
    <location>
        <begin position="43"/>
        <end position="71"/>
    </location>
</feature>
<evidence type="ECO:0000256" key="12">
    <source>
        <dbReference type="ARBA" id="ARBA00023136"/>
    </source>
</evidence>
<feature type="domain" description="Histidine kinase" evidence="15">
    <location>
        <begin position="585"/>
        <end position="804"/>
    </location>
</feature>
<gene>
    <name evidence="20" type="ORF">GCM10007157_19770</name>
</gene>
<dbReference type="Gene3D" id="6.10.340.10">
    <property type="match status" value="1"/>
</dbReference>
<evidence type="ECO:0000256" key="3">
    <source>
        <dbReference type="ARBA" id="ARBA00004314"/>
    </source>
</evidence>
<dbReference type="Pfam" id="PF00072">
    <property type="entry name" value="Response_reg"/>
    <property type="match status" value="2"/>
</dbReference>
<dbReference type="PROSITE" id="PS50109">
    <property type="entry name" value="HIS_KIN"/>
    <property type="match status" value="1"/>
</dbReference>
<dbReference type="InterPro" id="IPR005467">
    <property type="entry name" value="His_kinase_dom"/>
</dbReference>
<dbReference type="InterPro" id="IPR035965">
    <property type="entry name" value="PAS-like_dom_sf"/>
</dbReference>
<keyword evidence="9" id="KW-0418">Kinase</keyword>
<dbReference type="Gene3D" id="3.30.450.20">
    <property type="entry name" value="PAS domain"/>
    <property type="match status" value="1"/>
</dbReference>
<dbReference type="PROSITE" id="PS50110">
    <property type="entry name" value="RESPONSE_REGULATORY"/>
    <property type="match status" value="2"/>
</dbReference>
<dbReference type="GO" id="GO:0045121">
    <property type="term" value="C:membrane raft"/>
    <property type="evidence" value="ECO:0007669"/>
    <property type="project" value="UniProtKB-SubCell"/>
</dbReference>
<keyword evidence="6 13" id="KW-0597">Phosphoprotein</keyword>
<keyword evidence="12 14" id="KW-0472">Membrane</keyword>
<feature type="domain" description="Response regulatory" evidence="16">
    <location>
        <begin position="819"/>
        <end position="935"/>
    </location>
</feature>
<dbReference type="PANTHER" id="PTHR43047:SF72">
    <property type="entry name" value="OSMOSENSING HISTIDINE PROTEIN KINASE SLN1"/>
    <property type="match status" value="1"/>
</dbReference>
<dbReference type="Pfam" id="PF13426">
    <property type="entry name" value="PAS_9"/>
    <property type="match status" value="1"/>
</dbReference>
<dbReference type="InterPro" id="IPR001789">
    <property type="entry name" value="Sig_transdc_resp-reg_receiver"/>
</dbReference>
<dbReference type="NCBIfam" id="TIGR00229">
    <property type="entry name" value="sensory_box"/>
    <property type="match status" value="1"/>
</dbReference>
<feature type="domain" description="PAC" evidence="18">
    <location>
        <begin position="529"/>
        <end position="581"/>
    </location>
</feature>
<feature type="domain" description="Response regulatory" evidence="16">
    <location>
        <begin position="943"/>
        <end position="1053"/>
    </location>
</feature>
<dbReference type="InterPro" id="IPR003660">
    <property type="entry name" value="HAMP_dom"/>
</dbReference>
<dbReference type="SUPFAM" id="SSF47384">
    <property type="entry name" value="Homodimeric domain of signal transducing histidine kinase"/>
    <property type="match status" value="1"/>
</dbReference>
<dbReference type="SMART" id="SM00448">
    <property type="entry name" value="REC"/>
    <property type="match status" value="2"/>
</dbReference>
<feature type="modified residue" description="4-aspartylphosphate" evidence="13">
    <location>
        <position position="868"/>
    </location>
</feature>
<feature type="domain" description="PAS" evidence="17">
    <location>
        <begin position="440"/>
        <end position="485"/>
    </location>
</feature>
<dbReference type="GO" id="GO:0005524">
    <property type="term" value="F:ATP binding"/>
    <property type="evidence" value="ECO:0007669"/>
    <property type="project" value="UniProtKB-KW"/>
</dbReference>
<evidence type="ECO:0000256" key="13">
    <source>
        <dbReference type="PROSITE-ProRule" id="PRU00169"/>
    </source>
</evidence>
<protein>
    <recommendedName>
        <fullName evidence="4">histidine kinase</fullName>
        <ecNumber evidence="4">2.7.13.3</ecNumber>
    </recommendedName>
</protein>
<dbReference type="CDD" id="cd00130">
    <property type="entry name" value="PAS"/>
    <property type="match status" value="1"/>
</dbReference>
<evidence type="ECO:0000313" key="21">
    <source>
        <dbReference type="Proteomes" id="UP000623776"/>
    </source>
</evidence>
<dbReference type="GO" id="GO:0005886">
    <property type="term" value="C:plasma membrane"/>
    <property type="evidence" value="ECO:0007669"/>
    <property type="project" value="UniProtKB-SubCell"/>
</dbReference>
<dbReference type="Pfam" id="PF02518">
    <property type="entry name" value="HATPase_c"/>
    <property type="match status" value="1"/>
</dbReference>
<feature type="transmembrane region" description="Helical" evidence="14">
    <location>
        <begin position="141"/>
        <end position="161"/>
    </location>
</feature>
<dbReference type="FunFam" id="3.30.565.10:FF:000023">
    <property type="entry name" value="PAS domain-containing sensor histidine kinase"/>
    <property type="match status" value="1"/>
</dbReference>
<dbReference type="PANTHER" id="PTHR43047">
    <property type="entry name" value="TWO-COMPONENT HISTIDINE PROTEIN KINASE"/>
    <property type="match status" value="1"/>
</dbReference>
<name>A0A8H9LT45_9GAMM</name>
<dbReference type="EC" id="2.7.13.3" evidence="4"/>
<evidence type="ECO:0000256" key="11">
    <source>
        <dbReference type="ARBA" id="ARBA00023012"/>
    </source>
</evidence>
<keyword evidence="10" id="KW-0067">ATP-binding</keyword>
<evidence type="ECO:0000256" key="4">
    <source>
        <dbReference type="ARBA" id="ARBA00012438"/>
    </source>
</evidence>
<dbReference type="CDD" id="cd00082">
    <property type="entry name" value="HisKA"/>
    <property type="match status" value="1"/>
</dbReference>
<evidence type="ECO:0000256" key="1">
    <source>
        <dbReference type="ARBA" id="ARBA00000085"/>
    </source>
</evidence>
<dbReference type="PRINTS" id="PR00344">
    <property type="entry name" value="BCTRLSENSOR"/>
</dbReference>
<dbReference type="Gene3D" id="3.30.565.10">
    <property type="entry name" value="Histidine kinase-like ATPase, C-terminal domain"/>
    <property type="match status" value="1"/>
</dbReference>
<dbReference type="GO" id="GO:0009927">
    <property type="term" value="F:histidine phosphotransfer kinase activity"/>
    <property type="evidence" value="ECO:0007669"/>
    <property type="project" value="TreeGrafter"/>
</dbReference>
<accession>A0A8H9LT45</accession>
<dbReference type="CDD" id="cd16922">
    <property type="entry name" value="HATPase_EvgS-ArcB-TorS-like"/>
    <property type="match status" value="1"/>
</dbReference>
<evidence type="ECO:0000259" key="19">
    <source>
        <dbReference type="PROSITE" id="PS50885"/>
    </source>
</evidence>
<dbReference type="FunFam" id="1.10.287.130:FF:000001">
    <property type="entry name" value="Two-component sensor histidine kinase"/>
    <property type="match status" value="1"/>
</dbReference>
<dbReference type="Proteomes" id="UP000623776">
    <property type="component" value="Unassembled WGS sequence"/>
</dbReference>
<keyword evidence="5" id="KW-1003">Cell membrane</keyword>
<dbReference type="SUPFAM" id="SSF55874">
    <property type="entry name" value="ATPase domain of HSP90 chaperone/DNA topoisomerase II/histidine kinase"/>
    <property type="match status" value="1"/>
</dbReference>
<evidence type="ECO:0000256" key="9">
    <source>
        <dbReference type="ARBA" id="ARBA00022777"/>
    </source>
</evidence>
<comment type="catalytic activity">
    <reaction evidence="1">
        <text>ATP + protein L-histidine = ADP + protein N-phospho-L-histidine.</text>
        <dbReference type="EC" id="2.7.13.3"/>
    </reaction>
</comment>
<dbReference type="InterPro" id="IPR001610">
    <property type="entry name" value="PAC"/>
</dbReference>
<comment type="subcellular location">
    <subcellularLocation>
        <location evidence="2">Cell membrane</location>
    </subcellularLocation>
    <subcellularLocation>
        <location evidence="3">Membrane raft</location>
        <topology evidence="3">Multi-pass membrane protein</topology>
    </subcellularLocation>
</comment>
<feature type="transmembrane region" description="Helical" evidence="14">
    <location>
        <begin position="83"/>
        <end position="100"/>
    </location>
</feature>
<dbReference type="Pfam" id="PF00512">
    <property type="entry name" value="HisKA"/>
    <property type="match status" value="1"/>
</dbReference>
<evidence type="ECO:0000256" key="8">
    <source>
        <dbReference type="ARBA" id="ARBA00022741"/>
    </source>
</evidence>
<dbReference type="Gene3D" id="3.40.50.2300">
    <property type="match status" value="2"/>
</dbReference>
<dbReference type="SUPFAM" id="SSF52172">
    <property type="entry name" value="CheY-like"/>
    <property type="match status" value="2"/>
</dbReference>
<evidence type="ECO:0000313" key="20">
    <source>
        <dbReference type="EMBL" id="GGW27480.1"/>
    </source>
</evidence>
<dbReference type="InterPro" id="IPR003594">
    <property type="entry name" value="HATPase_dom"/>
</dbReference>
<feature type="domain" description="HAMP" evidence="19">
    <location>
        <begin position="362"/>
        <end position="417"/>
    </location>
</feature>
<evidence type="ECO:0000256" key="14">
    <source>
        <dbReference type="SAM" id="Phobius"/>
    </source>
</evidence>
<dbReference type="PROSITE" id="PS50113">
    <property type="entry name" value="PAC"/>
    <property type="match status" value="1"/>
</dbReference>
<feature type="transmembrane region" description="Helical" evidence="14">
    <location>
        <begin position="340"/>
        <end position="360"/>
    </location>
</feature>
<keyword evidence="21" id="KW-1185">Reference proteome</keyword>
<sequence length="1062" mass="116833">MRFTNQLRWSSGVSCNAGLGLLVALLMAGIIGNMLQLSVLFNVYFVFGSVAVMLAIAWLGTWPAILIGTLAGAYTYVFWENPVTVAIFILEAVVVSLLYRHVVKNLIIASLIFWTVVAAPIGFIFFPYLLGWSEELTQLVYLKQAVNGVLNTVIASVILVLSGLSKRPWLPTAAPLLALRHLLFCALLSVTLLTGIPLVLYEGYSMRQAQEGFVEQTLTSHANELQQRLLEPEAEQRIAYHLNRVRGSSGVDIGVLDASGRLLGQVGILRSLNLQLGDELRPINERISMWLPGRLETPAWRFSQGHYVLDVPLQGDTEADRVVLETPALPTVRAMEAYRIVLFMMLGAVIVVGGVLAELLSRLISQPLLQLARAGKTLSSSIASGDVPTLPRSRIDEFHTLSRLLGEMSQELSGAFKQLRDSQSNLEAEVEQRTKALASSNDMLSSVLDAAEDFAVIATDPQGKITLFNRGAENMLGYVASEVVGLNTPLLFHDADEVEQRLQELSHSLGISLAPFDVFTHRASMDKRDGKEWLYITRSGDRLPVKLVVTAIRDQQGGITGFLGIAEDISESKRIEQMKNEFISTVSHELRTPLTSISGALGMVTAGALGSVPETIMKMVTIAHKNSQRLTHLINDLLDIEKIAAGKLAFDMQWQPLHRLLESAIEENRHYRHERHVSLTLENPYPEGQVRVDGQRLQQVLANLMSNAVKFSPEGGEVRIVVEKQSDKVRVSVTDQGPGIPDNFKSRIFTKFAQVDASDSRAKGGTGLGLAITRELVEHMEGEIGFVSQEGQGSCFWFTLPLHPSEGVGRESEPDTTANLLVIEDDPSVARVLKDTLTEAGYRVDLAYDGASALAKLARHRYGAVTVDLGLPDMSGFEVIHALREQHATQHTPVLVVTGTVERGQVALEGYLEDIAWLAKPIQVHHLLALLSEKLHAQPTRLSLLHIEDDSDLHAVINTMLSPHADCEHAINVAMARRALGQRRYDAVILDIGLPDGDGWELLEQIRQQQPEASIIILSGQSISEADQHRVEAVFLKSRITSEQLLEAVQQRTQLALMEGKE</sequence>
<evidence type="ECO:0000259" key="15">
    <source>
        <dbReference type="PROSITE" id="PS50109"/>
    </source>
</evidence>
<dbReference type="InterPro" id="IPR000700">
    <property type="entry name" value="PAS-assoc_C"/>
</dbReference>
<dbReference type="AlphaFoldDB" id="A0A8H9LT45"/>
<dbReference type="InterPro" id="IPR036890">
    <property type="entry name" value="HATPase_C_sf"/>
</dbReference>
<evidence type="ECO:0000259" key="18">
    <source>
        <dbReference type="PROSITE" id="PS50113"/>
    </source>
</evidence>
<dbReference type="SMART" id="SM00388">
    <property type="entry name" value="HisKA"/>
    <property type="match status" value="1"/>
</dbReference>
<dbReference type="RefSeq" id="WP_189463576.1">
    <property type="nucleotide sequence ID" value="NZ_BMXN01000009.1"/>
</dbReference>
<evidence type="ECO:0000256" key="7">
    <source>
        <dbReference type="ARBA" id="ARBA00022679"/>
    </source>
</evidence>
<dbReference type="CDD" id="cd17574">
    <property type="entry name" value="REC_OmpR"/>
    <property type="match status" value="1"/>
</dbReference>
<dbReference type="GO" id="GO:0000155">
    <property type="term" value="F:phosphorelay sensor kinase activity"/>
    <property type="evidence" value="ECO:0007669"/>
    <property type="project" value="InterPro"/>
</dbReference>
<dbReference type="Gene3D" id="1.10.287.130">
    <property type="match status" value="1"/>
</dbReference>
<feature type="transmembrane region" description="Helical" evidence="14">
    <location>
        <begin position="181"/>
        <end position="201"/>
    </location>
</feature>
<evidence type="ECO:0000256" key="5">
    <source>
        <dbReference type="ARBA" id="ARBA00022475"/>
    </source>
</evidence>
<keyword evidence="11" id="KW-0902">Two-component regulatory system</keyword>
<dbReference type="SMART" id="SM00086">
    <property type="entry name" value="PAC"/>
    <property type="match status" value="1"/>
</dbReference>
<dbReference type="PROSITE" id="PS50112">
    <property type="entry name" value="PAS"/>
    <property type="match status" value="1"/>
</dbReference>
<dbReference type="SMART" id="SM00387">
    <property type="entry name" value="HATPase_c"/>
    <property type="match status" value="1"/>
</dbReference>
<dbReference type="PROSITE" id="PS50885">
    <property type="entry name" value="HAMP"/>
    <property type="match status" value="1"/>
</dbReference>
<evidence type="ECO:0000259" key="16">
    <source>
        <dbReference type="PROSITE" id="PS50110"/>
    </source>
</evidence>
<dbReference type="SMART" id="SM00091">
    <property type="entry name" value="PAS"/>
    <property type="match status" value="1"/>
</dbReference>
<keyword evidence="7" id="KW-0808">Transferase</keyword>
<evidence type="ECO:0000259" key="17">
    <source>
        <dbReference type="PROSITE" id="PS50112"/>
    </source>
</evidence>
<feature type="modified residue" description="4-aspartylphosphate" evidence="13">
    <location>
        <position position="991"/>
    </location>
</feature>
<dbReference type="InterPro" id="IPR011006">
    <property type="entry name" value="CheY-like_superfamily"/>
</dbReference>
<reference evidence="21" key="1">
    <citation type="journal article" date="2019" name="Int. J. Syst. Evol. Microbiol.">
        <title>The Global Catalogue of Microorganisms (GCM) 10K type strain sequencing project: providing services to taxonomists for standard genome sequencing and annotation.</title>
        <authorList>
            <consortium name="The Broad Institute Genomics Platform"/>
            <consortium name="The Broad Institute Genome Sequencing Center for Infectious Disease"/>
            <person name="Wu L."/>
            <person name="Ma J."/>
        </authorList>
    </citation>
    <scope>NUCLEOTIDE SEQUENCE [LARGE SCALE GENOMIC DNA]</scope>
    <source>
        <strain evidence="21">KCTC 22154</strain>
    </source>
</reference>
<dbReference type="InterPro" id="IPR000014">
    <property type="entry name" value="PAS"/>
</dbReference>
<dbReference type="InterPro" id="IPR003661">
    <property type="entry name" value="HisK_dim/P_dom"/>
</dbReference>
<feature type="transmembrane region" description="Helical" evidence="14">
    <location>
        <begin position="106"/>
        <end position="129"/>
    </location>
</feature>
<keyword evidence="14" id="KW-1133">Transmembrane helix</keyword>
<organism evidence="20 21">
    <name type="scientific">Vreelandella hamiltonii</name>
    <dbReference type="NCBI Taxonomy" id="502829"/>
    <lineage>
        <taxon>Bacteria</taxon>
        <taxon>Pseudomonadati</taxon>
        <taxon>Pseudomonadota</taxon>
        <taxon>Gammaproteobacteria</taxon>
        <taxon>Oceanospirillales</taxon>
        <taxon>Halomonadaceae</taxon>
        <taxon>Vreelandella</taxon>
    </lineage>
</organism>
<dbReference type="InterPro" id="IPR004358">
    <property type="entry name" value="Sig_transdc_His_kin-like_C"/>
</dbReference>
<feature type="transmembrane region" description="Helical" evidence="14">
    <location>
        <begin position="12"/>
        <end position="31"/>
    </location>
</feature>
<keyword evidence="14" id="KW-0812">Transmembrane</keyword>
<dbReference type="InterPro" id="IPR036097">
    <property type="entry name" value="HisK_dim/P_sf"/>
</dbReference>